<dbReference type="InterPro" id="IPR017483">
    <property type="entry name" value="CHP03034"/>
</dbReference>
<reference evidence="1 2" key="1">
    <citation type="submission" date="2019-09" db="EMBL/GenBank/DDBJ databases">
        <title>Photobacterium damselae subsp. damselae CDC-2227-81, a human clinical isolate.</title>
        <authorList>
            <person name="Osorio C.R."/>
        </authorList>
    </citation>
    <scope>NUCLEOTIDE SEQUENCE [LARGE SCALE GENOMIC DNA]</scope>
    <source>
        <strain evidence="1 2">CDC-2227-81</strain>
    </source>
</reference>
<dbReference type="EMBL" id="VZUQ01000064">
    <property type="protein sequence ID" value="KAB1180340.1"/>
    <property type="molecule type" value="Genomic_DNA"/>
</dbReference>
<dbReference type="Pfam" id="PF11692">
    <property type="entry name" value="DUF3289"/>
    <property type="match status" value="1"/>
</dbReference>
<comment type="caution">
    <text evidence="1">The sequence shown here is derived from an EMBL/GenBank/DDBJ whole genome shotgun (WGS) entry which is preliminary data.</text>
</comment>
<organism evidence="1 2">
    <name type="scientific">Photobacterium damselae subsp. damselae</name>
    <name type="common">Listonella damsela</name>
    <dbReference type="NCBI Taxonomy" id="85581"/>
    <lineage>
        <taxon>Bacteria</taxon>
        <taxon>Pseudomonadati</taxon>
        <taxon>Pseudomonadota</taxon>
        <taxon>Gammaproteobacteria</taxon>
        <taxon>Vibrionales</taxon>
        <taxon>Vibrionaceae</taxon>
        <taxon>Photobacterium</taxon>
    </lineage>
</organism>
<dbReference type="RefSeq" id="WP_151182816.1">
    <property type="nucleotide sequence ID" value="NZ_VZUQ01000064.1"/>
</dbReference>
<proteinExistence type="predicted"/>
<dbReference type="InterPro" id="IPR008727">
    <property type="entry name" value="PAAR_motif"/>
</dbReference>
<dbReference type="AlphaFoldDB" id="A0AAD3ZVE7"/>
<gene>
    <name evidence="1" type="ORF">F6450_11340</name>
</gene>
<evidence type="ECO:0000313" key="1">
    <source>
        <dbReference type="EMBL" id="KAB1180340.1"/>
    </source>
</evidence>
<protein>
    <submittedName>
        <fullName evidence="1">DUF3289 family protein</fullName>
    </submittedName>
</protein>
<sequence length="422" mass="48375">MKPKGLIYKGCKTTTGGVVLEGVGDVWLYGSGVSYEGALASCPACKVGKGYIVSDHKLNVIVDYKRGALEGDIVACGCPYGSNRLIPNPGTFVFVADENGLVRATKYFTNDTDKTETIDEINRALNADNPVSTTIVQTSVEMSQSDKSWEPVYSNYPILVYRTKRKLNDWDADDMKFKDESKEQIIKYGIWNVFNDKFSPSYQTYPMIESRGKVIDQFNFSIEKHIHYMKQLGSIFSFYGETKDVYFKLLDRFKSNIGGVFTDESLTRSMKEHESTNEFTTQLVDYIGSYLNGSNVISNVDDLLSFITLNMNNNARLPKYNKNSIDLINGTVVSVHDIWGMEVYLTKLEKMDYTYRGEFEFIVQDHFGLNSPDIDHDEFGESSYEFIQGFRSWYILQHYYGYGLKPIITEMKFTKTFEFYRR</sequence>
<dbReference type="Proteomes" id="UP000480943">
    <property type="component" value="Unassembled WGS sequence"/>
</dbReference>
<evidence type="ECO:0000313" key="2">
    <source>
        <dbReference type="Proteomes" id="UP000480943"/>
    </source>
</evidence>
<dbReference type="CDD" id="cd14744">
    <property type="entry name" value="PAAR_CT_2"/>
    <property type="match status" value="1"/>
</dbReference>
<accession>A0AAD3ZVE7</accession>
<dbReference type="Pfam" id="PF05488">
    <property type="entry name" value="PAAR_motif"/>
    <property type="match status" value="1"/>
</dbReference>
<name>A0AAD3ZVE7_PHODD</name>